<protein>
    <submittedName>
        <fullName evidence="1">Bm13187, isoform b</fullName>
    </submittedName>
</protein>
<dbReference type="AlphaFoldDB" id="A0A1I9G544"/>
<evidence type="ECO:0000313" key="1">
    <source>
        <dbReference type="EMBL" id="CDQ01208.1"/>
    </source>
</evidence>
<organism evidence="1">
    <name type="scientific">Brugia malayi</name>
    <name type="common">Filarial nematode worm</name>
    <dbReference type="NCBI Taxonomy" id="6279"/>
    <lineage>
        <taxon>Eukaryota</taxon>
        <taxon>Metazoa</taxon>
        <taxon>Ecdysozoa</taxon>
        <taxon>Nematoda</taxon>
        <taxon>Chromadorea</taxon>
        <taxon>Rhabditida</taxon>
        <taxon>Spirurina</taxon>
        <taxon>Spiruromorpha</taxon>
        <taxon>Filarioidea</taxon>
        <taxon>Onchocercidae</taxon>
        <taxon>Brugia</taxon>
    </lineage>
</organism>
<accession>A0A1I9G544</accession>
<proteinExistence type="predicted"/>
<reference evidence="1" key="1">
    <citation type="journal article" date="2007" name="Science">
        <title>Draft genome of the filarial nematode parasite Brugia malayi.</title>
        <authorList>
            <person name="Ghedin E."/>
            <person name="Wang S."/>
            <person name="Spiro D."/>
            <person name="Caler E."/>
            <person name="Zhao Q."/>
            <person name="Crabtree J."/>
            <person name="Allen J.E."/>
            <person name="Delcher A.L."/>
            <person name="Guiliano D.B."/>
            <person name="Miranda-Saavedra D."/>
            <person name="Angiuoli S.V."/>
            <person name="Creasy T."/>
            <person name="Amedeo P."/>
            <person name="Haas B."/>
            <person name="El-Sayed N.M."/>
            <person name="Wortman J.R."/>
            <person name="Feldblyum T."/>
            <person name="Tallon L."/>
            <person name="Schatz M."/>
            <person name="Shumway M."/>
            <person name="Koo H."/>
            <person name="Salzberg S.L."/>
            <person name="Schobel S."/>
            <person name="Pertea M."/>
            <person name="Pop M."/>
            <person name="White O."/>
            <person name="Barton G.J."/>
            <person name="Carlow C.K."/>
            <person name="Crawford M.J."/>
            <person name="Daub J."/>
            <person name="Dimmic M.W."/>
            <person name="Estes C.F."/>
            <person name="Foster J.M."/>
            <person name="Ganatra M."/>
            <person name="Gregory W.F."/>
            <person name="Johnson N.M."/>
            <person name="Jin J."/>
            <person name="Komuniecki R."/>
            <person name="Korf I."/>
            <person name="Kumar S."/>
            <person name="Laney S."/>
            <person name="Li B.W."/>
            <person name="Li W."/>
            <person name="Lindblom T.H."/>
            <person name="Lustigman S."/>
            <person name="Ma D."/>
            <person name="Maina C.V."/>
            <person name="Martin D.M."/>
            <person name="McCarter J.P."/>
            <person name="McReynolds L."/>
            <person name="Mitreva M."/>
            <person name="Nutman T.B."/>
            <person name="Parkinson J."/>
            <person name="Peregrin-Alvarez J.M."/>
            <person name="Poole C."/>
            <person name="Ren Q."/>
            <person name="Saunders L."/>
            <person name="Sluder A.E."/>
            <person name="Smith K."/>
            <person name="Stanke M."/>
            <person name="Unnasch T.R."/>
            <person name="Ware J."/>
            <person name="Wei A.D."/>
            <person name="Weil G."/>
            <person name="Williams D.J."/>
            <person name="Zhang Y."/>
            <person name="Williams S.A."/>
            <person name="Fraser-Liggett C."/>
            <person name="Slatko B."/>
            <person name="Blaxter M.L."/>
            <person name="Scott A.L."/>
        </authorList>
    </citation>
    <scope>NUCLEOTIDE SEQUENCE</scope>
    <source>
        <strain evidence="1">FR3</strain>
    </source>
</reference>
<gene>
    <name evidence="1" type="primary">Bm13187</name>
    <name evidence="1" type="ORF">BM_Bm13187</name>
</gene>
<dbReference type="EMBL" id="LN857020">
    <property type="protein sequence ID" value="CDQ01208.1"/>
    <property type="molecule type" value="Genomic_DNA"/>
</dbReference>
<reference evidence="1" key="2">
    <citation type="submission" date="2012-12" db="EMBL/GenBank/DDBJ databases">
        <authorList>
            <consortium name="WormBase Consortium"/>
            <person name="Ghedin E."/>
            <person name="Paulini M."/>
        </authorList>
    </citation>
    <scope>NUCLEOTIDE SEQUENCE</scope>
    <source>
        <strain evidence="1">FR3</strain>
    </source>
</reference>
<sequence>MALQLVKVYGGATHQIHIVKSFRVVGQLVGCFI</sequence>
<name>A0A1I9G544_BRUMA</name>